<dbReference type="SUPFAM" id="SSF48056">
    <property type="entry name" value="Di-copper centre-containing domain"/>
    <property type="match status" value="1"/>
</dbReference>
<dbReference type="SUPFAM" id="SSF81296">
    <property type="entry name" value="E set domains"/>
    <property type="match status" value="1"/>
</dbReference>
<dbReference type="GO" id="GO:0046872">
    <property type="term" value="F:metal ion binding"/>
    <property type="evidence" value="ECO:0007669"/>
    <property type="project" value="UniProtKB-KW"/>
</dbReference>
<dbReference type="GO" id="GO:0005576">
    <property type="term" value="C:extracellular region"/>
    <property type="evidence" value="ECO:0007669"/>
    <property type="project" value="UniProtKB-SubCell"/>
</dbReference>
<dbReference type="Pfam" id="PF03723">
    <property type="entry name" value="Hemocyanin_C"/>
    <property type="match status" value="1"/>
</dbReference>
<name>A0AAV2RCH1_MEGNR</name>
<evidence type="ECO:0000259" key="5">
    <source>
        <dbReference type="PROSITE" id="PS00498"/>
    </source>
</evidence>
<organism evidence="6 7">
    <name type="scientific">Meganyctiphanes norvegica</name>
    <name type="common">Northern krill</name>
    <name type="synonym">Thysanopoda norvegica</name>
    <dbReference type="NCBI Taxonomy" id="48144"/>
    <lineage>
        <taxon>Eukaryota</taxon>
        <taxon>Metazoa</taxon>
        <taxon>Ecdysozoa</taxon>
        <taxon>Arthropoda</taxon>
        <taxon>Crustacea</taxon>
        <taxon>Multicrustacea</taxon>
        <taxon>Malacostraca</taxon>
        <taxon>Eumalacostraca</taxon>
        <taxon>Eucarida</taxon>
        <taxon>Euphausiacea</taxon>
        <taxon>Euphausiidae</taxon>
        <taxon>Meganyctiphanes</taxon>
    </lineage>
</organism>
<feature type="non-terminal residue" evidence="6">
    <location>
        <position position="148"/>
    </location>
</feature>
<dbReference type="InterPro" id="IPR008922">
    <property type="entry name" value="Di-copper_centre_dom_sf"/>
</dbReference>
<keyword evidence="7" id="KW-1185">Reference proteome</keyword>
<dbReference type="Gene3D" id="1.10.1280.10">
    <property type="entry name" value="Di-copper center containing domain from catechol oxidase"/>
    <property type="match status" value="1"/>
</dbReference>
<sequence length="148" mass="17516">KDGLSGPLLFLEVALRDPVFWRLHKFIDNILQIYKNTAVPPYKPQELLFDGVNVNDIAVQSISGNIDELHTFRSYIETNYTMEKERFCVYQPQLNHDPFKYQLSIESNAKKSVNIRIYMAPVHDDKHKEFTFDEQRNLWALMDRFSFV</sequence>
<dbReference type="InterPro" id="IPR013788">
    <property type="entry name" value="Hemocyanin/hexamerin"/>
</dbReference>
<accession>A0AAV2RCH1</accession>
<comment type="subcellular location">
    <subcellularLocation>
        <location evidence="1">Secreted</location>
    </subcellularLocation>
</comment>
<dbReference type="InterPro" id="IPR014756">
    <property type="entry name" value="Ig_E-set"/>
</dbReference>
<dbReference type="GO" id="GO:0016491">
    <property type="term" value="F:oxidoreductase activity"/>
    <property type="evidence" value="ECO:0007669"/>
    <property type="project" value="InterPro"/>
</dbReference>
<dbReference type="AlphaFoldDB" id="A0AAV2RCH1"/>
<evidence type="ECO:0000256" key="3">
    <source>
        <dbReference type="ARBA" id="ARBA00022723"/>
    </source>
</evidence>
<evidence type="ECO:0000313" key="7">
    <source>
        <dbReference type="Proteomes" id="UP001497623"/>
    </source>
</evidence>
<protein>
    <recommendedName>
        <fullName evidence="5">Tyrosinase copper-binding domain-containing protein</fullName>
    </recommendedName>
</protein>
<feature type="non-terminal residue" evidence="6">
    <location>
        <position position="1"/>
    </location>
</feature>
<dbReference type="PROSITE" id="PS00498">
    <property type="entry name" value="TYROSINASE_2"/>
    <property type="match status" value="1"/>
</dbReference>
<dbReference type="PANTHER" id="PTHR11511">
    <property type="entry name" value="LARVAL STORAGE PROTEIN/PHENOLOXIDASE"/>
    <property type="match status" value="1"/>
</dbReference>
<dbReference type="InterPro" id="IPR037020">
    <property type="entry name" value="Hemocyanin_C_sf"/>
</dbReference>
<dbReference type="InterPro" id="IPR002227">
    <property type="entry name" value="Tyrosinase_Cu-bd"/>
</dbReference>
<keyword evidence="2" id="KW-0964">Secreted</keyword>
<evidence type="ECO:0000256" key="1">
    <source>
        <dbReference type="ARBA" id="ARBA00004613"/>
    </source>
</evidence>
<dbReference type="Proteomes" id="UP001497623">
    <property type="component" value="Unassembled WGS sequence"/>
</dbReference>
<evidence type="ECO:0000256" key="2">
    <source>
        <dbReference type="ARBA" id="ARBA00022525"/>
    </source>
</evidence>
<dbReference type="Gene3D" id="2.60.40.1520">
    <property type="entry name" value="Hemocyanin, C-terminal domain"/>
    <property type="match status" value="1"/>
</dbReference>
<evidence type="ECO:0000313" key="6">
    <source>
        <dbReference type="EMBL" id="CAL4119759.1"/>
    </source>
</evidence>
<dbReference type="EMBL" id="CAXKWB010017740">
    <property type="protein sequence ID" value="CAL4119759.1"/>
    <property type="molecule type" value="Genomic_DNA"/>
</dbReference>
<keyword evidence="4" id="KW-0186">Copper</keyword>
<feature type="domain" description="Tyrosinase copper-binding" evidence="5">
    <location>
        <begin position="17"/>
        <end position="28"/>
    </location>
</feature>
<dbReference type="InterPro" id="IPR005203">
    <property type="entry name" value="Hemocyanin_C"/>
</dbReference>
<reference evidence="6 7" key="1">
    <citation type="submission" date="2024-05" db="EMBL/GenBank/DDBJ databases">
        <authorList>
            <person name="Wallberg A."/>
        </authorList>
    </citation>
    <scope>NUCLEOTIDE SEQUENCE [LARGE SCALE GENOMIC DNA]</scope>
</reference>
<proteinExistence type="predicted"/>
<dbReference type="PANTHER" id="PTHR11511:SF4">
    <property type="entry name" value="PHENOLOXIDASE 2-RELATED"/>
    <property type="match status" value="1"/>
</dbReference>
<evidence type="ECO:0000256" key="4">
    <source>
        <dbReference type="ARBA" id="ARBA00023008"/>
    </source>
</evidence>
<comment type="caution">
    <text evidence="6">The sequence shown here is derived from an EMBL/GenBank/DDBJ whole genome shotgun (WGS) entry which is preliminary data.</text>
</comment>
<keyword evidence="3" id="KW-0479">Metal-binding</keyword>
<gene>
    <name evidence="6" type="ORF">MNOR_LOCUS21754</name>
</gene>